<dbReference type="EMBL" id="QLYX01000012">
    <property type="protein sequence ID" value="RAY12614.1"/>
    <property type="molecule type" value="Genomic_DNA"/>
</dbReference>
<name>A0A365H0K0_9ACTN</name>
<gene>
    <name evidence="1" type="ORF">DPM19_23740</name>
</gene>
<evidence type="ECO:0008006" key="3">
    <source>
        <dbReference type="Google" id="ProtNLM"/>
    </source>
</evidence>
<dbReference type="Proteomes" id="UP000251891">
    <property type="component" value="Unassembled WGS sequence"/>
</dbReference>
<comment type="caution">
    <text evidence="1">The sequence shown here is derived from an EMBL/GenBank/DDBJ whole genome shotgun (WGS) entry which is preliminary data.</text>
</comment>
<accession>A0A365H0K0</accession>
<organism evidence="1 2">
    <name type="scientific">Actinomadura craniellae</name>
    <dbReference type="NCBI Taxonomy" id="2231787"/>
    <lineage>
        <taxon>Bacteria</taxon>
        <taxon>Bacillati</taxon>
        <taxon>Actinomycetota</taxon>
        <taxon>Actinomycetes</taxon>
        <taxon>Streptosporangiales</taxon>
        <taxon>Thermomonosporaceae</taxon>
        <taxon>Actinomadura</taxon>
    </lineage>
</organism>
<keyword evidence="2" id="KW-1185">Reference proteome</keyword>
<dbReference type="AlphaFoldDB" id="A0A365H0K0"/>
<protein>
    <recommendedName>
        <fullName evidence="3">SMI1/KNR4 family protein</fullName>
    </recommendedName>
</protein>
<proteinExistence type="predicted"/>
<sequence>MMTLASLERIIGPPTVTPVQPDWNTIATEHGIVFPSDYKALTERYTALDIHEFLFIYHPASASGNLLSGRRPQAEDVNSYLERTQKFAGGYDPETATVIPADPTIRVDYTIYPEPGGLLSWGVTVNAQKCLWLTHENPEMWTVVIGDNVWGWWHYQGSMTRFLVDVLGEKFTCPLLDPFPAEWSITDIYECP</sequence>
<evidence type="ECO:0000313" key="1">
    <source>
        <dbReference type="EMBL" id="RAY12614.1"/>
    </source>
</evidence>
<reference evidence="1 2" key="1">
    <citation type="submission" date="2018-06" db="EMBL/GenBank/DDBJ databases">
        <title>Actinomadura craniellae sp. nov. isolated from marine sponge Craniella sp.</title>
        <authorList>
            <person name="Li L."/>
            <person name="Xu Q.H."/>
            <person name="Lin H.W."/>
            <person name="Lu Y.H."/>
        </authorList>
    </citation>
    <scope>NUCLEOTIDE SEQUENCE [LARGE SCALE GENOMIC DNA]</scope>
    <source>
        <strain evidence="1 2">LHW63021</strain>
    </source>
</reference>
<evidence type="ECO:0000313" key="2">
    <source>
        <dbReference type="Proteomes" id="UP000251891"/>
    </source>
</evidence>